<protein>
    <submittedName>
        <fullName evidence="1">Uncharacterized protein</fullName>
    </submittedName>
</protein>
<feature type="non-terminal residue" evidence="1">
    <location>
        <position position="15"/>
    </location>
</feature>
<reference evidence="1" key="1">
    <citation type="submission" date="2021-02" db="EMBL/GenBank/DDBJ databases">
        <authorList>
            <person name="Nowell W R."/>
        </authorList>
    </citation>
    <scope>NUCLEOTIDE SEQUENCE</scope>
</reference>
<evidence type="ECO:0000313" key="2">
    <source>
        <dbReference type="Proteomes" id="UP000663864"/>
    </source>
</evidence>
<accession>A0A815WVG8</accession>
<gene>
    <name evidence="1" type="ORF">ZHD862_LOCUS39346</name>
</gene>
<organism evidence="1 2">
    <name type="scientific">Rotaria sordida</name>
    <dbReference type="NCBI Taxonomy" id="392033"/>
    <lineage>
        <taxon>Eukaryota</taxon>
        <taxon>Metazoa</taxon>
        <taxon>Spiralia</taxon>
        <taxon>Gnathifera</taxon>
        <taxon>Rotifera</taxon>
        <taxon>Eurotatoria</taxon>
        <taxon>Bdelloidea</taxon>
        <taxon>Philodinida</taxon>
        <taxon>Philodinidae</taxon>
        <taxon>Rotaria</taxon>
    </lineage>
</organism>
<sequence length="15" mass="1416">MADDGDYDDGGGDGG</sequence>
<dbReference type="Proteomes" id="UP000663864">
    <property type="component" value="Unassembled WGS sequence"/>
</dbReference>
<dbReference type="EMBL" id="CAJNOT010017157">
    <property type="protein sequence ID" value="CAF1550868.1"/>
    <property type="molecule type" value="Genomic_DNA"/>
</dbReference>
<comment type="caution">
    <text evidence="1">The sequence shown here is derived from an EMBL/GenBank/DDBJ whole genome shotgun (WGS) entry which is preliminary data.</text>
</comment>
<name>A0A815WVG8_9BILA</name>
<evidence type="ECO:0000313" key="1">
    <source>
        <dbReference type="EMBL" id="CAF1550868.1"/>
    </source>
</evidence>
<proteinExistence type="predicted"/>